<organism evidence="1 2">
    <name type="scientific">Nitrosopumilus piranensis</name>
    <dbReference type="NCBI Taxonomy" id="1582439"/>
    <lineage>
        <taxon>Archaea</taxon>
        <taxon>Nitrososphaerota</taxon>
        <taxon>Nitrososphaeria</taxon>
        <taxon>Nitrosopumilales</taxon>
        <taxon>Nitrosopumilaceae</taxon>
        <taxon>Nitrosopumilus</taxon>
    </lineage>
</organism>
<reference evidence="2" key="1">
    <citation type="submission" date="2015-02" db="EMBL/GenBank/DDBJ databases">
        <title>Characterization of two novel Thaumarchaeota isolated from the Northern Adriatic Sea.</title>
        <authorList>
            <person name="Bayer B."/>
            <person name="Vojvoda J."/>
            <person name="Offre P."/>
            <person name="Srivastava A."/>
            <person name="Elisabeth N."/>
            <person name="Garcia J.A.L."/>
            <person name="Schleper C."/>
            <person name="Herndl G.J."/>
        </authorList>
    </citation>
    <scope>NUCLEOTIDE SEQUENCE [LARGE SCALE GENOMIC DNA]</scope>
    <source>
        <strain evidence="2">D3C</strain>
    </source>
</reference>
<dbReference type="EMBL" id="CP010868">
    <property type="protein sequence ID" value="AJM91992.1"/>
    <property type="molecule type" value="Genomic_DNA"/>
</dbReference>
<name>A0A0C5CA02_9ARCH</name>
<dbReference type="KEGG" id="nid:NPIRD3C_0780"/>
<accession>A0A0C5CA02</accession>
<gene>
    <name evidence="1" type="ORF">NPIRD3C_0780</name>
</gene>
<evidence type="ECO:0000313" key="2">
    <source>
        <dbReference type="Proteomes" id="UP000032027"/>
    </source>
</evidence>
<dbReference type="AlphaFoldDB" id="A0A0C5CA02"/>
<evidence type="ECO:0000313" key="1">
    <source>
        <dbReference type="EMBL" id="AJM91992.1"/>
    </source>
</evidence>
<dbReference type="Proteomes" id="UP000032027">
    <property type="component" value="Chromosome"/>
</dbReference>
<dbReference type="STRING" id="1582439.NPIRD3C_0780"/>
<dbReference type="HOGENOM" id="CLU_1922682_0_0_2"/>
<sequence length="131" mass="15136">MKNKISQVLIQTKFKKIAGVLAHFSLDHSSVEPESFCALGVLYHNTGKMSSKNNWEELDVRGDFKMLHENYGITREQYRKLYNCPACDKSEFGLNEFLIHLNDFHDPKTRLEGVIPFTFKEIGQILEKEGL</sequence>
<dbReference type="PATRIC" id="fig|1582439.9.peg.802"/>
<protein>
    <submittedName>
        <fullName evidence="1">Uncharacterized protein</fullName>
    </submittedName>
</protein>
<proteinExistence type="predicted"/>
<keyword evidence="2" id="KW-1185">Reference proteome</keyword>
<reference evidence="1 2" key="2">
    <citation type="journal article" date="2016" name="ISME J.">
        <title>Physiological and genomic characterization of two novel marine thaumarchaeal strains indicates niche differentiation.</title>
        <authorList>
            <person name="Bayer B."/>
            <person name="Vojvoda J."/>
            <person name="Offre P."/>
            <person name="Alves R.J."/>
            <person name="Elisabeth N.H."/>
            <person name="Garcia J.A."/>
            <person name="Volland J.M."/>
            <person name="Srivastava A."/>
            <person name="Schleper C."/>
            <person name="Herndl G.J."/>
        </authorList>
    </citation>
    <scope>NUCLEOTIDE SEQUENCE [LARGE SCALE GENOMIC DNA]</scope>
    <source>
        <strain evidence="1 2">D3C</strain>
    </source>
</reference>
<reference evidence="1 2" key="3">
    <citation type="journal article" date="2019" name="Int. J. Syst. Evol. Microbiol.">
        <title>Nitrosopumilus adriaticus sp. nov. and Nitrosopumilus piranensis sp. nov., two ammonia-oxidizing archaea from the Adriatic Sea and members of the class Nitrososphaeria.</title>
        <authorList>
            <person name="Bayer B."/>
            <person name="Vojvoda J."/>
            <person name="Reinthaler T."/>
            <person name="Reyes C."/>
            <person name="Pinto M."/>
            <person name="Herndl G.J."/>
        </authorList>
    </citation>
    <scope>NUCLEOTIDE SEQUENCE [LARGE SCALE GENOMIC DNA]</scope>
    <source>
        <strain evidence="1 2">D3C</strain>
    </source>
</reference>